<keyword evidence="1" id="KW-0812">Transmembrane</keyword>
<reference evidence="2 3" key="1">
    <citation type="submission" date="2013-04" db="EMBL/GenBank/DDBJ databases">
        <title>The Genome Sequence of Sutterella wadsworthensis HGA0223.</title>
        <authorList>
            <consortium name="The Broad Institute Genomics Platform"/>
            <person name="Earl A."/>
            <person name="Ward D."/>
            <person name="Feldgarden M."/>
            <person name="Gevers D."/>
            <person name="Schmidt T.M."/>
            <person name="Dover J."/>
            <person name="Dai D."/>
            <person name="Walker B."/>
            <person name="Young S."/>
            <person name="Zeng Q."/>
            <person name="Gargeya S."/>
            <person name="Fitzgerald M."/>
            <person name="Haas B."/>
            <person name="Abouelleil A."/>
            <person name="Allen A.W."/>
            <person name="Alvarado L."/>
            <person name="Arachchi H.M."/>
            <person name="Berlin A.M."/>
            <person name="Chapman S.B."/>
            <person name="Gainer-Dewar J."/>
            <person name="Goldberg J."/>
            <person name="Griggs A."/>
            <person name="Gujja S."/>
            <person name="Hansen M."/>
            <person name="Howarth C."/>
            <person name="Imamovic A."/>
            <person name="Ireland A."/>
            <person name="Larimer J."/>
            <person name="McCowan C."/>
            <person name="Murphy C."/>
            <person name="Pearson M."/>
            <person name="Poon T.W."/>
            <person name="Priest M."/>
            <person name="Roberts A."/>
            <person name="Saif S."/>
            <person name="Shea T."/>
            <person name="Sisk P."/>
            <person name="Sykes S."/>
            <person name="Wortman J."/>
            <person name="Nusbaum C."/>
            <person name="Birren B."/>
        </authorList>
    </citation>
    <scope>NUCLEOTIDE SEQUENCE [LARGE SCALE GENOMIC DNA]</scope>
    <source>
        <strain evidence="2 3">HGA0223</strain>
    </source>
</reference>
<sequence>MRKGSSGSIELYALQIQCISFRYRSKELNVILWPAYASAQFFMVYRGFLL</sequence>
<protein>
    <submittedName>
        <fullName evidence="2">Uncharacterized protein</fullName>
    </submittedName>
</protein>
<evidence type="ECO:0000313" key="2">
    <source>
        <dbReference type="EMBL" id="EPD99863.1"/>
    </source>
</evidence>
<organism evidence="2 3">
    <name type="scientific">Sutterella wadsworthensis HGA0223</name>
    <dbReference type="NCBI Taxonomy" id="1203554"/>
    <lineage>
        <taxon>Bacteria</taxon>
        <taxon>Pseudomonadati</taxon>
        <taxon>Pseudomonadota</taxon>
        <taxon>Betaproteobacteria</taxon>
        <taxon>Burkholderiales</taxon>
        <taxon>Sutterellaceae</taxon>
        <taxon>Sutterella</taxon>
    </lineage>
</organism>
<dbReference type="EMBL" id="ATCF01000012">
    <property type="protein sequence ID" value="EPD99863.1"/>
    <property type="molecule type" value="Genomic_DNA"/>
</dbReference>
<dbReference type="HOGENOM" id="CLU_3123510_0_0_4"/>
<dbReference type="Proteomes" id="UP000014400">
    <property type="component" value="Unassembled WGS sequence"/>
</dbReference>
<keyword evidence="3" id="KW-1185">Reference proteome</keyword>
<comment type="caution">
    <text evidence="2">The sequence shown here is derived from an EMBL/GenBank/DDBJ whole genome shotgun (WGS) entry which is preliminary data.</text>
</comment>
<keyword evidence="1" id="KW-0472">Membrane</keyword>
<dbReference type="AlphaFoldDB" id="S3BEX2"/>
<proteinExistence type="predicted"/>
<evidence type="ECO:0000256" key="1">
    <source>
        <dbReference type="SAM" id="Phobius"/>
    </source>
</evidence>
<feature type="transmembrane region" description="Helical" evidence="1">
    <location>
        <begin position="30"/>
        <end position="48"/>
    </location>
</feature>
<evidence type="ECO:0000313" key="3">
    <source>
        <dbReference type="Proteomes" id="UP000014400"/>
    </source>
</evidence>
<gene>
    <name evidence="2" type="ORF">HMPREF1476_00667</name>
</gene>
<name>S3BEX2_9BURK</name>
<accession>S3BEX2</accession>
<keyword evidence="1" id="KW-1133">Transmembrane helix</keyword>